<evidence type="ECO:0000313" key="3">
    <source>
        <dbReference type="Proteomes" id="UP000325315"/>
    </source>
</evidence>
<dbReference type="OrthoDB" id="1909122at2759"/>
<keyword evidence="1" id="KW-1133">Transmembrane helix</keyword>
<sequence>MSQHIQISGHEVLVIFELVNLFEWLKESESRREMWDMLLVEVVCRMRAKAEWLIGLVYIFWLTPLPASSALVWDAYSGEHL</sequence>
<accession>A0A5B6VW06</accession>
<keyword evidence="1" id="KW-0472">Membrane</keyword>
<dbReference type="Proteomes" id="UP000325315">
    <property type="component" value="Unassembled WGS sequence"/>
</dbReference>
<reference evidence="3" key="1">
    <citation type="journal article" date="2019" name="Plant Biotechnol. J.">
        <title>Genome sequencing of the Australian wild diploid species Gossypium australe highlights disease resistance and delayed gland morphogenesis.</title>
        <authorList>
            <person name="Cai Y."/>
            <person name="Cai X."/>
            <person name="Wang Q."/>
            <person name="Wang P."/>
            <person name="Zhang Y."/>
            <person name="Cai C."/>
            <person name="Xu Y."/>
            <person name="Wang K."/>
            <person name="Zhou Z."/>
            <person name="Wang C."/>
            <person name="Geng S."/>
            <person name="Li B."/>
            <person name="Dong Q."/>
            <person name="Hou Y."/>
            <person name="Wang H."/>
            <person name="Ai P."/>
            <person name="Liu Z."/>
            <person name="Yi F."/>
            <person name="Sun M."/>
            <person name="An G."/>
            <person name="Cheng J."/>
            <person name="Zhang Y."/>
            <person name="Shi Q."/>
            <person name="Xie Y."/>
            <person name="Shi X."/>
            <person name="Chang Y."/>
            <person name="Huang F."/>
            <person name="Chen Y."/>
            <person name="Hong S."/>
            <person name="Mi L."/>
            <person name="Sun Q."/>
            <person name="Zhang L."/>
            <person name="Zhou B."/>
            <person name="Peng R."/>
            <person name="Zhang X."/>
            <person name="Liu F."/>
        </authorList>
    </citation>
    <scope>NUCLEOTIDE SEQUENCE [LARGE SCALE GENOMIC DNA]</scope>
    <source>
        <strain evidence="3">cv. PA1801</strain>
    </source>
</reference>
<protein>
    <submittedName>
        <fullName evidence="2">DNA/RNA polymerases superfamily protein</fullName>
    </submittedName>
</protein>
<feature type="transmembrane region" description="Helical" evidence="1">
    <location>
        <begin position="52"/>
        <end position="73"/>
    </location>
</feature>
<organism evidence="2 3">
    <name type="scientific">Gossypium australe</name>
    <dbReference type="NCBI Taxonomy" id="47621"/>
    <lineage>
        <taxon>Eukaryota</taxon>
        <taxon>Viridiplantae</taxon>
        <taxon>Streptophyta</taxon>
        <taxon>Embryophyta</taxon>
        <taxon>Tracheophyta</taxon>
        <taxon>Spermatophyta</taxon>
        <taxon>Magnoliopsida</taxon>
        <taxon>eudicotyledons</taxon>
        <taxon>Gunneridae</taxon>
        <taxon>Pentapetalae</taxon>
        <taxon>rosids</taxon>
        <taxon>malvids</taxon>
        <taxon>Malvales</taxon>
        <taxon>Malvaceae</taxon>
        <taxon>Malvoideae</taxon>
        <taxon>Gossypium</taxon>
    </lineage>
</organism>
<keyword evidence="1" id="KW-0812">Transmembrane</keyword>
<proteinExistence type="predicted"/>
<dbReference type="EMBL" id="SMMG02000005">
    <property type="protein sequence ID" value="KAA3473739.1"/>
    <property type="molecule type" value="Genomic_DNA"/>
</dbReference>
<comment type="caution">
    <text evidence="2">The sequence shown here is derived from an EMBL/GenBank/DDBJ whole genome shotgun (WGS) entry which is preliminary data.</text>
</comment>
<name>A0A5B6VW06_9ROSI</name>
<keyword evidence="3" id="KW-1185">Reference proteome</keyword>
<evidence type="ECO:0000313" key="2">
    <source>
        <dbReference type="EMBL" id="KAA3473739.1"/>
    </source>
</evidence>
<dbReference type="AlphaFoldDB" id="A0A5B6VW06"/>
<evidence type="ECO:0000256" key="1">
    <source>
        <dbReference type="SAM" id="Phobius"/>
    </source>
</evidence>
<gene>
    <name evidence="2" type="ORF">EPI10_024096</name>
</gene>